<gene>
    <name evidence="2" type="ORF">GALL_449080</name>
</gene>
<proteinExistence type="predicted"/>
<evidence type="ECO:0000313" key="2">
    <source>
        <dbReference type="EMBL" id="OIQ73454.1"/>
    </source>
</evidence>
<comment type="caution">
    <text evidence="2">The sequence shown here is derived from an EMBL/GenBank/DDBJ whole genome shotgun (WGS) entry which is preliminary data.</text>
</comment>
<reference evidence="2" key="1">
    <citation type="submission" date="2016-10" db="EMBL/GenBank/DDBJ databases">
        <title>Sequence of Gallionella enrichment culture.</title>
        <authorList>
            <person name="Poehlein A."/>
            <person name="Muehling M."/>
            <person name="Daniel R."/>
        </authorList>
    </citation>
    <scope>NUCLEOTIDE SEQUENCE</scope>
</reference>
<feature type="region of interest" description="Disordered" evidence="1">
    <location>
        <begin position="194"/>
        <end position="235"/>
    </location>
</feature>
<dbReference type="AlphaFoldDB" id="A0A1J5PPE5"/>
<dbReference type="EMBL" id="MLJW01002864">
    <property type="protein sequence ID" value="OIQ73454.1"/>
    <property type="molecule type" value="Genomic_DNA"/>
</dbReference>
<sequence>MVEQANIRDQSRVDVSVADAMPGGAGIEGFQPGGKPRDPRLVGQIGLGEQQHVGHRSLFARFCMLLELRHSVHAVDRYHHGVQPVVFADDVGIHQVGEDGAGVGEAGGFDHQPAELGNRHQRAPKKEIAQGVGQFGAQHAAQAAGAQQHCVVGDVTVFHGADQEVIQPGCADLVDHHGGILHAGLAQQSVEQGRLAAAQKAREQGDRNAMGHVAESRENGSARAIRPRSCAGSRN</sequence>
<accession>A0A1J5PPE5</accession>
<evidence type="ECO:0000256" key="1">
    <source>
        <dbReference type="SAM" id="MobiDB-lite"/>
    </source>
</evidence>
<name>A0A1J5PPE5_9ZZZZ</name>
<protein>
    <submittedName>
        <fullName evidence="2">Uncharacterized protein</fullName>
    </submittedName>
</protein>
<organism evidence="2">
    <name type="scientific">mine drainage metagenome</name>
    <dbReference type="NCBI Taxonomy" id="410659"/>
    <lineage>
        <taxon>unclassified sequences</taxon>
        <taxon>metagenomes</taxon>
        <taxon>ecological metagenomes</taxon>
    </lineage>
</organism>